<organism evidence="3 4">
    <name type="scientific">Compostibacillus humi</name>
    <dbReference type="NCBI Taxonomy" id="1245525"/>
    <lineage>
        <taxon>Bacteria</taxon>
        <taxon>Bacillati</taxon>
        <taxon>Bacillota</taxon>
        <taxon>Bacilli</taxon>
        <taxon>Bacillales</taxon>
        <taxon>Bacillaceae</taxon>
        <taxon>Compostibacillus</taxon>
    </lineage>
</organism>
<keyword evidence="4" id="KW-1185">Reference proteome</keyword>
<name>A0A8J2ZQ74_9BACI</name>
<protein>
    <submittedName>
        <fullName evidence="3">Stage II sporulation protein P</fullName>
    </submittedName>
</protein>
<accession>A0A8J2ZQ74</accession>
<keyword evidence="2" id="KW-0812">Transmembrane</keyword>
<comment type="caution">
    <text evidence="3">The sequence shown here is derived from an EMBL/GenBank/DDBJ whole genome shotgun (WGS) entry which is preliminary data.</text>
</comment>
<evidence type="ECO:0000256" key="2">
    <source>
        <dbReference type="SAM" id="Phobius"/>
    </source>
</evidence>
<dbReference type="InterPro" id="IPR010897">
    <property type="entry name" value="Spore_II_P"/>
</dbReference>
<sequence length="385" mass="43503">MAFKHPYRKPSLWKGSTLYLFSIVILFFSIGIFTSMKPAYRITSDVIQSWTSDMDGSVFSHILAMENKAFQYVMKEEHDTLGIASLLFEVATSIKPNDPRSLLGNEIPGFSIYDRKIFIAGTGTDYTNLPFESSPPLEEVLKEREAVFEEEELEQDDGQDEGNTPSTGGRDVVFIYNTHNRESFLPHLPGVNDPNKALHHEVNITLVSERLAKSLEAKGIGAQVDKTDFAKKLSERNWEYWRSYEVSRESVVAAFNNNKDLQYVFDLHRDGLGKKHTTAEINGESYAKIMFVIGEDHPNMEKNLELATELHYLVEEKYPGLSRGVIPQGGSGNNGVYNQDLSEHALLIEIGGVENHLNELYRTADALAEVFSDYYWDAEEVDANP</sequence>
<feature type="transmembrane region" description="Helical" evidence="2">
    <location>
        <begin position="12"/>
        <end position="33"/>
    </location>
</feature>
<dbReference type="Proteomes" id="UP000602050">
    <property type="component" value="Unassembled WGS sequence"/>
</dbReference>
<proteinExistence type="predicted"/>
<dbReference type="RefSeq" id="WP_188390414.1">
    <property type="nucleotide sequence ID" value="NZ_BMEV01000002.1"/>
</dbReference>
<feature type="region of interest" description="Disordered" evidence="1">
    <location>
        <begin position="149"/>
        <end position="169"/>
    </location>
</feature>
<keyword evidence="2" id="KW-0472">Membrane</keyword>
<dbReference type="AlphaFoldDB" id="A0A8J2ZQ74"/>
<evidence type="ECO:0000256" key="1">
    <source>
        <dbReference type="SAM" id="MobiDB-lite"/>
    </source>
</evidence>
<reference evidence="3" key="1">
    <citation type="journal article" date="2014" name="Int. J. Syst. Evol. Microbiol.">
        <title>Complete genome sequence of Corynebacterium casei LMG S-19264T (=DSM 44701T), isolated from a smear-ripened cheese.</title>
        <authorList>
            <consortium name="US DOE Joint Genome Institute (JGI-PGF)"/>
            <person name="Walter F."/>
            <person name="Albersmeier A."/>
            <person name="Kalinowski J."/>
            <person name="Ruckert C."/>
        </authorList>
    </citation>
    <scope>NUCLEOTIDE SEQUENCE</scope>
    <source>
        <strain evidence="3">CGMCC 1.12360</strain>
    </source>
</reference>
<dbReference type="EMBL" id="BMEV01000002">
    <property type="protein sequence ID" value="GGH68296.1"/>
    <property type="molecule type" value="Genomic_DNA"/>
</dbReference>
<evidence type="ECO:0000313" key="3">
    <source>
        <dbReference type="EMBL" id="GGH68296.1"/>
    </source>
</evidence>
<keyword evidence="2" id="KW-1133">Transmembrane helix</keyword>
<dbReference type="NCBIfam" id="TIGR02867">
    <property type="entry name" value="spore_II_P"/>
    <property type="match status" value="1"/>
</dbReference>
<feature type="compositionally biased region" description="Acidic residues" evidence="1">
    <location>
        <begin position="149"/>
        <end position="160"/>
    </location>
</feature>
<gene>
    <name evidence="3" type="primary">spoIIP</name>
    <name evidence="3" type="ORF">GCM10010978_01120</name>
</gene>
<evidence type="ECO:0000313" key="4">
    <source>
        <dbReference type="Proteomes" id="UP000602050"/>
    </source>
</evidence>
<dbReference type="Pfam" id="PF07454">
    <property type="entry name" value="SpoIIP"/>
    <property type="match status" value="1"/>
</dbReference>
<reference evidence="3" key="2">
    <citation type="submission" date="2020-09" db="EMBL/GenBank/DDBJ databases">
        <authorList>
            <person name="Sun Q."/>
            <person name="Zhou Y."/>
        </authorList>
    </citation>
    <scope>NUCLEOTIDE SEQUENCE</scope>
    <source>
        <strain evidence="3">CGMCC 1.12360</strain>
    </source>
</reference>